<protein>
    <recommendedName>
        <fullName evidence="3">IBB domain-containing protein</fullName>
    </recommendedName>
</protein>
<feature type="domain" description="IBB" evidence="3">
    <location>
        <begin position="1"/>
        <end position="59"/>
    </location>
</feature>
<dbReference type="PROSITE" id="PS51214">
    <property type="entry name" value="IBB"/>
    <property type="match status" value="1"/>
</dbReference>
<dbReference type="EMBL" id="BAABME010003014">
    <property type="protein sequence ID" value="GAA0157054.1"/>
    <property type="molecule type" value="Genomic_DNA"/>
</dbReference>
<dbReference type="Proteomes" id="UP001454036">
    <property type="component" value="Unassembled WGS sequence"/>
</dbReference>
<dbReference type="AlphaFoldDB" id="A0AAV3PZ01"/>
<evidence type="ECO:0000259" key="3">
    <source>
        <dbReference type="PROSITE" id="PS51214"/>
    </source>
</evidence>
<comment type="caution">
    <text evidence="4">The sequence shown here is derived from an EMBL/GenBank/DDBJ whole genome shotgun (WGS) entry which is preliminary data.</text>
</comment>
<dbReference type="GO" id="GO:0006606">
    <property type="term" value="P:protein import into nucleus"/>
    <property type="evidence" value="ECO:0007669"/>
    <property type="project" value="InterPro"/>
</dbReference>
<dbReference type="InterPro" id="IPR002652">
    <property type="entry name" value="Importin-a_IBB"/>
</dbReference>
<name>A0AAV3PZ01_LITER</name>
<dbReference type="Gene3D" id="1.20.5.690">
    <property type="entry name" value="Importin-alpha, importin-beta-binding domain"/>
    <property type="match status" value="1"/>
</dbReference>
<proteinExistence type="predicted"/>
<feature type="region of interest" description="Disordered" evidence="2">
    <location>
        <begin position="67"/>
        <end position="89"/>
    </location>
</feature>
<evidence type="ECO:0000313" key="5">
    <source>
        <dbReference type="Proteomes" id="UP001454036"/>
    </source>
</evidence>
<gene>
    <name evidence="4" type="ORF">LIER_14401</name>
</gene>
<dbReference type="Pfam" id="PF01749">
    <property type="entry name" value="IBB"/>
    <property type="match status" value="1"/>
</dbReference>
<evidence type="ECO:0000256" key="1">
    <source>
        <dbReference type="PROSITE-ProRule" id="PRU00561"/>
    </source>
</evidence>
<reference evidence="4 5" key="1">
    <citation type="submission" date="2024-01" db="EMBL/GenBank/DDBJ databases">
        <title>The complete chloroplast genome sequence of Lithospermum erythrorhizon: insights into the phylogenetic relationship among Boraginaceae species and the maternal lineages of purple gromwells.</title>
        <authorList>
            <person name="Okada T."/>
            <person name="Watanabe K."/>
        </authorList>
    </citation>
    <scope>NUCLEOTIDE SEQUENCE [LARGE SCALE GENOMIC DNA]</scope>
</reference>
<evidence type="ECO:0000256" key="2">
    <source>
        <dbReference type="SAM" id="MobiDB-lite"/>
    </source>
</evidence>
<organism evidence="4 5">
    <name type="scientific">Lithospermum erythrorhizon</name>
    <name type="common">Purple gromwell</name>
    <name type="synonym">Lithospermum officinale var. erythrorhizon</name>
    <dbReference type="NCBI Taxonomy" id="34254"/>
    <lineage>
        <taxon>Eukaryota</taxon>
        <taxon>Viridiplantae</taxon>
        <taxon>Streptophyta</taxon>
        <taxon>Embryophyta</taxon>
        <taxon>Tracheophyta</taxon>
        <taxon>Spermatophyta</taxon>
        <taxon>Magnoliopsida</taxon>
        <taxon>eudicotyledons</taxon>
        <taxon>Gunneridae</taxon>
        <taxon>Pentapetalae</taxon>
        <taxon>asterids</taxon>
        <taxon>lamiids</taxon>
        <taxon>Boraginales</taxon>
        <taxon>Boraginaceae</taxon>
        <taxon>Boraginoideae</taxon>
        <taxon>Lithospermeae</taxon>
        <taxon>Lithospermum</taxon>
    </lineage>
</organism>
<dbReference type="GO" id="GO:0061608">
    <property type="term" value="F:nuclear import signal receptor activity"/>
    <property type="evidence" value="ECO:0007669"/>
    <property type="project" value="InterPro"/>
</dbReference>
<accession>A0AAV3PZ01</accession>
<keyword evidence="1" id="KW-0813">Transport</keyword>
<dbReference type="InterPro" id="IPR036975">
    <property type="entry name" value="Importin-a_IBB_sf"/>
</dbReference>
<sequence length="89" mass="10276">MSNSDFGMVNEVRRSRYKVAVDVDEGRGRRKNNLVEVRQHKREESLWMKRKEGLQNNVFEREKGFENGASSLSSSGFLYEVQSPPPLSL</sequence>
<evidence type="ECO:0000313" key="4">
    <source>
        <dbReference type="EMBL" id="GAA0157054.1"/>
    </source>
</evidence>
<keyword evidence="5" id="KW-1185">Reference proteome</keyword>